<reference evidence="1" key="1">
    <citation type="submission" date="2021-06" db="EMBL/GenBank/DDBJ databases">
        <authorList>
            <person name="Kallberg Y."/>
            <person name="Tangrot J."/>
            <person name="Rosling A."/>
        </authorList>
    </citation>
    <scope>NUCLEOTIDE SEQUENCE</scope>
    <source>
        <strain evidence="1">IN212</strain>
    </source>
</reference>
<dbReference type="AlphaFoldDB" id="A0A9N9NLB8"/>
<comment type="caution">
    <text evidence="1">The sequence shown here is derived from an EMBL/GenBank/DDBJ whole genome shotgun (WGS) entry which is preliminary data.</text>
</comment>
<dbReference type="Proteomes" id="UP000789396">
    <property type="component" value="Unassembled WGS sequence"/>
</dbReference>
<dbReference type="EMBL" id="CAJVPZ010035204">
    <property type="protein sequence ID" value="CAG8748528.1"/>
    <property type="molecule type" value="Genomic_DNA"/>
</dbReference>
<evidence type="ECO:0000313" key="1">
    <source>
        <dbReference type="EMBL" id="CAG8748528.1"/>
    </source>
</evidence>
<sequence>IYSCSKKMLEEHGFSDTNLDYIGLNILDEQVKIDFTESTLATHLDSIIYACDIGLIS</sequence>
<organism evidence="1 2">
    <name type="scientific">Racocetra fulgida</name>
    <dbReference type="NCBI Taxonomy" id="60492"/>
    <lineage>
        <taxon>Eukaryota</taxon>
        <taxon>Fungi</taxon>
        <taxon>Fungi incertae sedis</taxon>
        <taxon>Mucoromycota</taxon>
        <taxon>Glomeromycotina</taxon>
        <taxon>Glomeromycetes</taxon>
        <taxon>Diversisporales</taxon>
        <taxon>Gigasporaceae</taxon>
        <taxon>Racocetra</taxon>
    </lineage>
</organism>
<accession>A0A9N9NLB8</accession>
<proteinExistence type="predicted"/>
<feature type="non-terminal residue" evidence="1">
    <location>
        <position position="1"/>
    </location>
</feature>
<name>A0A9N9NLB8_9GLOM</name>
<protein>
    <submittedName>
        <fullName evidence="1">12875_t:CDS:1</fullName>
    </submittedName>
</protein>
<keyword evidence="2" id="KW-1185">Reference proteome</keyword>
<gene>
    <name evidence="1" type="ORF">RFULGI_LOCUS13426</name>
</gene>
<evidence type="ECO:0000313" key="2">
    <source>
        <dbReference type="Proteomes" id="UP000789396"/>
    </source>
</evidence>
<dbReference type="OrthoDB" id="2418186at2759"/>